<dbReference type="HAMAP" id="MF_00585">
    <property type="entry name" value="UPF0216"/>
    <property type="match status" value="1"/>
</dbReference>
<dbReference type="STRING" id="572546.Arcpr_0318"/>
<gene>
    <name evidence="2" type="ordered locus">Arcpr_0318</name>
</gene>
<dbReference type="AlphaFoldDB" id="D2RGG3"/>
<sequence length="133" mass="15814">MDNITEVVLAKMIEAVNSHLPRRSRTLDEMLKEKYPTIVARDGNEYLIERKELEFIAKYLDEDEIKKFRIPIVLEMHTVGNTYLIYVRDKLHAEFIKRAFGYDRFVEDSLVLHMHEMASIRRVLRTATQVAFR</sequence>
<dbReference type="GeneID" id="8738971"/>
<dbReference type="RefSeq" id="WP_012939724.1">
    <property type="nucleotide sequence ID" value="NC_013741.1"/>
</dbReference>
<dbReference type="PaxDb" id="572546-Arcpr_0318"/>
<keyword evidence="3" id="KW-1185">Reference proteome</keyword>
<accession>D2RGG3</accession>
<dbReference type="HOGENOM" id="CLU_146474_0_0_2"/>
<dbReference type="eggNOG" id="arCOG01921">
    <property type="taxonomic scope" value="Archaea"/>
</dbReference>
<organism evidence="2 3">
    <name type="scientific">Archaeoglobus profundus (strain DSM 5631 / JCM 9629 / NBRC 100127 / Av18)</name>
    <dbReference type="NCBI Taxonomy" id="572546"/>
    <lineage>
        <taxon>Archaea</taxon>
        <taxon>Methanobacteriati</taxon>
        <taxon>Methanobacteriota</taxon>
        <taxon>Archaeoglobi</taxon>
        <taxon>Archaeoglobales</taxon>
        <taxon>Archaeoglobaceae</taxon>
        <taxon>Archaeoglobus</taxon>
    </lineage>
</organism>
<dbReference type="OrthoDB" id="18795at2157"/>
<dbReference type="Proteomes" id="UP000001901">
    <property type="component" value="Chromosome"/>
</dbReference>
<evidence type="ECO:0000313" key="2">
    <source>
        <dbReference type="EMBL" id="ADB57388.1"/>
    </source>
</evidence>
<dbReference type="InterPro" id="IPR002746">
    <property type="entry name" value="UPF0216"/>
</dbReference>
<evidence type="ECO:0000313" key="3">
    <source>
        <dbReference type="Proteomes" id="UP000001901"/>
    </source>
</evidence>
<dbReference type="PIRSF" id="PIRSF005264">
    <property type="entry name" value="UCP005264"/>
    <property type="match status" value="1"/>
</dbReference>
<dbReference type="KEGG" id="apo:Arcpr_0318"/>
<dbReference type="Pfam" id="PF01886">
    <property type="entry name" value="DUF61"/>
    <property type="match status" value="1"/>
</dbReference>
<reference evidence="2 3" key="1">
    <citation type="journal article" date="2010" name="Stand. Genomic Sci.">
        <title>Complete genome sequence of Archaeoglobus profundus type strain (AV18).</title>
        <authorList>
            <person name="von Jan M."/>
            <person name="Lapidus A."/>
            <person name="Del Rio T.G."/>
            <person name="Copeland A."/>
            <person name="Tice H."/>
            <person name="Cheng J.F."/>
            <person name="Lucas S."/>
            <person name="Chen F."/>
            <person name="Nolan M."/>
            <person name="Goodwin L."/>
            <person name="Han C."/>
            <person name="Pitluck S."/>
            <person name="Liolios K."/>
            <person name="Ivanova N."/>
            <person name="Mavromatis K."/>
            <person name="Ovchinnikova G."/>
            <person name="Chertkov O."/>
            <person name="Pati A."/>
            <person name="Chen A."/>
            <person name="Palaniappan K."/>
            <person name="Land M."/>
            <person name="Hauser L."/>
            <person name="Chang Y.J."/>
            <person name="Jeffries C.D."/>
            <person name="Saunders E."/>
            <person name="Brettin T."/>
            <person name="Detter J.C."/>
            <person name="Chain P."/>
            <person name="Eichinger K."/>
            <person name="Huber H."/>
            <person name="Spring S."/>
            <person name="Rohde M."/>
            <person name="Goker M."/>
            <person name="Wirth R."/>
            <person name="Woyke T."/>
            <person name="Bristow J."/>
            <person name="Eisen J.A."/>
            <person name="Markowitz V."/>
            <person name="Hugenholtz P."/>
            <person name="Kyrpides N.C."/>
            <person name="Klenk H.P."/>
        </authorList>
    </citation>
    <scope>NUCLEOTIDE SEQUENCE [LARGE SCALE GENOMIC DNA]</scope>
    <source>
        <strain evidence="3">DSM 5631 / JCM 9629 / NBRC 100127 / Av18</strain>
    </source>
</reference>
<comment type="similarity">
    <text evidence="1">Belongs to the UPF0216 family.</text>
</comment>
<dbReference type="EMBL" id="CP001857">
    <property type="protein sequence ID" value="ADB57388.1"/>
    <property type="molecule type" value="Genomic_DNA"/>
</dbReference>
<dbReference type="NCBIfam" id="NF003153">
    <property type="entry name" value="PRK04115.1"/>
    <property type="match status" value="1"/>
</dbReference>
<evidence type="ECO:0000256" key="1">
    <source>
        <dbReference type="HAMAP-Rule" id="MF_00585"/>
    </source>
</evidence>
<name>D2RGG3_ARCPA</name>
<protein>
    <recommendedName>
        <fullName evidence="1">UPF0216 protein Arcpr_0318</fullName>
    </recommendedName>
</protein>
<proteinExistence type="inferred from homology"/>